<feature type="compositionally biased region" description="Basic residues" evidence="1">
    <location>
        <begin position="36"/>
        <end position="48"/>
    </location>
</feature>
<dbReference type="EMBL" id="ML170246">
    <property type="protein sequence ID" value="TDL16308.1"/>
    <property type="molecule type" value="Genomic_DNA"/>
</dbReference>
<evidence type="ECO:0008006" key="5">
    <source>
        <dbReference type="Google" id="ProtNLM"/>
    </source>
</evidence>
<keyword evidence="2" id="KW-1133">Transmembrane helix</keyword>
<dbReference type="OrthoDB" id="5340163at2759"/>
<accession>A0A4Y7PMF9</accession>
<evidence type="ECO:0000313" key="3">
    <source>
        <dbReference type="EMBL" id="TDL16308.1"/>
    </source>
</evidence>
<reference evidence="3 4" key="1">
    <citation type="submission" date="2018-06" db="EMBL/GenBank/DDBJ databases">
        <title>A transcriptomic atlas of mushroom development highlights an independent origin of complex multicellularity.</title>
        <authorList>
            <consortium name="DOE Joint Genome Institute"/>
            <person name="Krizsan K."/>
            <person name="Almasi E."/>
            <person name="Merenyi Z."/>
            <person name="Sahu N."/>
            <person name="Viragh M."/>
            <person name="Koszo T."/>
            <person name="Mondo S."/>
            <person name="Kiss B."/>
            <person name="Balint B."/>
            <person name="Kues U."/>
            <person name="Barry K."/>
            <person name="Hegedus J.C."/>
            <person name="Henrissat B."/>
            <person name="Johnson J."/>
            <person name="Lipzen A."/>
            <person name="Ohm R."/>
            <person name="Nagy I."/>
            <person name="Pangilinan J."/>
            <person name="Yan J."/>
            <person name="Xiong Y."/>
            <person name="Grigoriev I.V."/>
            <person name="Hibbett D.S."/>
            <person name="Nagy L.G."/>
        </authorList>
    </citation>
    <scope>NUCLEOTIDE SEQUENCE [LARGE SCALE GENOMIC DNA]</scope>
    <source>
        <strain evidence="3 4">SZMC22713</strain>
    </source>
</reference>
<dbReference type="InterPro" id="IPR025332">
    <property type="entry name" value="DUF4238"/>
</dbReference>
<feature type="transmembrane region" description="Helical" evidence="2">
    <location>
        <begin position="564"/>
        <end position="582"/>
    </location>
</feature>
<proteinExistence type="predicted"/>
<feature type="transmembrane region" description="Helical" evidence="2">
    <location>
        <begin position="491"/>
        <end position="514"/>
    </location>
</feature>
<gene>
    <name evidence="3" type="ORF">BD410DRAFT_808217</name>
</gene>
<dbReference type="STRING" id="50990.A0A4Y7PMF9"/>
<protein>
    <recommendedName>
        <fullName evidence="5">DUF4238 domain-containing protein</fullName>
    </recommendedName>
</protein>
<dbReference type="Proteomes" id="UP000294933">
    <property type="component" value="Unassembled WGS sequence"/>
</dbReference>
<evidence type="ECO:0000256" key="2">
    <source>
        <dbReference type="SAM" id="Phobius"/>
    </source>
</evidence>
<feature type="transmembrane region" description="Helical" evidence="2">
    <location>
        <begin position="459"/>
        <end position="479"/>
    </location>
</feature>
<dbReference type="Pfam" id="PF14022">
    <property type="entry name" value="DUF4238"/>
    <property type="match status" value="1"/>
</dbReference>
<organism evidence="3 4">
    <name type="scientific">Rickenella mellea</name>
    <dbReference type="NCBI Taxonomy" id="50990"/>
    <lineage>
        <taxon>Eukaryota</taxon>
        <taxon>Fungi</taxon>
        <taxon>Dikarya</taxon>
        <taxon>Basidiomycota</taxon>
        <taxon>Agaricomycotina</taxon>
        <taxon>Agaricomycetes</taxon>
        <taxon>Hymenochaetales</taxon>
        <taxon>Rickenellaceae</taxon>
        <taxon>Rickenella</taxon>
    </lineage>
</organism>
<keyword evidence="2" id="KW-0472">Membrane</keyword>
<sequence>METTAGPQYHNYIPRFVLHRWKVESDDSNEASVPRTVRKKRKKQRKRGIPKESINVYDVQQDELSLRSTDFCQIYGDVDMYKDPDNSEGVYHIEKAFSKLENEACQVIRKLEKAHSDGALHVVFRREELDTLRKFLFILNYRNSSRSRQFINGDFTELTRVEVDAFKEKHKLKDHRAVWLFNIKHLISTPHWEVSEDDRILVFDRMDYDYEMKQRQIGFYQVPRDDPWDSEFLLTENSFGLWEGVIIPSTSSVNPMLGGGSNYCFQMTRIYPITPNIVVILRDSILSLQDHFFMQILPILPILPESYFANFPRSWATVMYDPRPLIDPREVVRKPAFQRTAAERRAVEDLQIRGMIGGRVVYTRSKDLLDFQIHPLTSSQTGKVNTMILINCEEKITFKSASALYHSILHYEKDDYLNPVQGLEHRTRFRSLKRRLLEAEVVVNPLRFDYTNDVEFSTWKGRVLAIMFAAFLIAVVAIGRRSCFGEMLESLWSLFTPAIVMAIKIAAIIIPICVKMLTLSPLSSCLMQFKEVDHAYILAVSFLTKIFALALCSLLSPVGVVRELLIEIHLTVSAIFIAVSFAT</sequence>
<keyword evidence="4" id="KW-1185">Reference proteome</keyword>
<name>A0A4Y7PMF9_9AGAM</name>
<keyword evidence="2" id="KW-0812">Transmembrane</keyword>
<dbReference type="VEuPathDB" id="FungiDB:BD410DRAFT_808217"/>
<evidence type="ECO:0000313" key="4">
    <source>
        <dbReference type="Proteomes" id="UP000294933"/>
    </source>
</evidence>
<evidence type="ECO:0000256" key="1">
    <source>
        <dbReference type="SAM" id="MobiDB-lite"/>
    </source>
</evidence>
<feature type="region of interest" description="Disordered" evidence="1">
    <location>
        <begin position="28"/>
        <end position="49"/>
    </location>
</feature>
<dbReference type="AlphaFoldDB" id="A0A4Y7PMF9"/>
<feature type="transmembrane region" description="Helical" evidence="2">
    <location>
        <begin position="534"/>
        <end position="552"/>
    </location>
</feature>